<organism evidence="4 5">
    <name type="scientific">Phycomyces blakesleeanus</name>
    <dbReference type="NCBI Taxonomy" id="4837"/>
    <lineage>
        <taxon>Eukaryota</taxon>
        <taxon>Fungi</taxon>
        <taxon>Fungi incertae sedis</taxon>
        <taxon>Mucoromycota</taxon>
        <taxon>Mucoromycotina</taxon>
        <taxon>Mucoromycetes</taxon>
        <taxon>Mucorales</taxon>
        <taxon>Phycomycetaceae</taxon>
        <taxon>Phycomyces</taxon>
    </lineage>
</organism>
<keyword evidence="5" id="KW-1185">Reference proteome</keyword>
<dbReference type="Proteomes" id="UP001448207">
    <property type="component" value="Unassembled WGS sequence"/>
</dbReference>
<protein>
    <recommendedName>
        <fullName evidence="1">D-lactate dehydratase</fullName>
        <ecNumber evidence="1">4.2.1.130</ecNumber>
    </recommendedName>
</protein>
<dbReference type="InterPro" id="IPR006287">
    <property type="entry name" value="DJ-1"/>
</dbReference>
<dbReference type="EC" id="4.2.1.130" evidence="1"/>
<sequence>MTYNNDYIVPLENITFFTSFAMTKKAIVFLANGTEEMEFTISADILRRAKVDVTVVGVELEKDKPAICANGTKILPDILLTDKELEGNLSYDAGVVPGGLKGSHTCRDNKKVQAIIKNLYDQKKIVAFICAGTLVAKASGIPKGHTVTSYPAVMDQLTDTYEYSQERVVVDKNVITSRAPGTSFLFALTIVENLVGKEAADQLKKDMLTSSVL</sequence>
<accession>A0ABR3BBV8</accession>
<proteinExistence type="predicted"/>
<evidence type="ECO:0000313" key="4">
    <source>
        <dbReference type="EMBL" id="KAL0096344.1"/>
    </source>
</evidence>
<name>A0ABR3BBV8_PHYBL</name>
<comment type="catalytic activity">
    <reaction evidence="2">
        <text>methylglyoxal + H2O = (R)-lactate + H(+)</text>
        <dbReference type="Rhea" id="RHEA:27754"/>
        <dbReference type="ChEBI" id="CHEBI:15377"/>
        <dbReference type="ChEBI" id="CHEBI:15378"/>
        <dbReference type="ChEBI" id="CHEBI:16004"/>
        <dbReference type="ChEBI" id="CHEBI:17158"/>
        <dbReference type="EC" id="4.2.1.130"/>
    </reaction>
</comment>
<evidence type="ECO:0000256" key="1">
    <source>
        <dbReference type="ARBA" id="ARBA00013134"/>
    </source>
</evidence>
<dbReference type="InterPro" id="IPR029062">
    <property type="entry name" value="Class_I_gatase-like"/>
</dbReference>
<reference evidence="4 5" key="1">
    <citation type="submission" date="2024-04" db="EMBL/GenBank/DDBJ databases">
        <title>Symmetric and asymmetric DNA N6-adenine methylation regulates different biological responses in Mucorales.</title>
        <authorList>
            <consortium name="Lawrence Berkeley National Laboratory"/>
            <person name="Lax C."/>
            <person name="Mondo S.J."/>
            <person name="Osorio-Concepcion M."/>
            <person name="Muszewska A."/>
            <person name="Corrochano-Luque M."/>
            <person name="Gutierrez G."/>
            <person name="Riley R."/>
            <person name="Lipzen A."/>
            <person name="Guo J."/>
            <person name="Hundley H."/>
            <person name="Amirebrahimi M."/>
            <person name="Ng V."/>
            <person name="Lorenzo-Gutierrez D."/>
            <person name="Binder U."/>
            <person name="Yang J."/>
            <person name="Song Y."/>
            <person name="Canovas D."/>
            <person name="Navarro E."/>
            <person name="Freitag M."/>
            <person name="Gabaldon T."/>
            <person name="Grigoriev I.V."/>
            <person name="Corrochano L.M."/>
            <person name="Nicolas F.E."/>
            <person name="Garre V."/>
        </authorList>
    </citation>
    <scope>NUCLEOTIDE SEQUENCE [LARGE SCALE GENOMIC DNA]</scope>
    <source>
        <strain evidence="4 5">L51</strain>
    </source>
</reference>
<dbReference type="Gene3D" id="3.40.50.880">
    <property type="match status" value="1"/>
</dbReference>
<comment type="caution">
    <text evidence="4">The sequence shown here is derived from an EMBL/GenBank/DDBJ whole genome shotgun (WGS) entry which is preliminary data.</text>
</comment>
<dbReference type="PANTHER" id="PTHR48094">
    <property type="entry name" value="PROTEIN/NUCLEIC ACID DEGLYCASE DJ-1-RELATED"/>
    <property type="match status" value="1"/>
</dbReference>
<evidence type="ECO:0000313" key="5">
    <source>
        <dbReference type="Proteomes" id="UP001448207"/>
    </source>
</evidence>
<dbReference type="CDD" id="cd03135">
    <property type="entry name" value="GATase1_DJ-1"/>
    <property type="match status" value="1"/>
</dbReference>
<dbReference type="NCBIfam" id="TIGR01383">
    <property type="entry name" value="not_thiJ"/>
    <property type="match status" value="1"/>
</dbReference>
<dbReference type="SUPFAM" id="SSF52317">
    <property type="entry name" value="Class I glutamine amidotransferase-like"/>
    <property type="match status" value="1"/>
</dbReference>
<dbReference type="Pfam" id="PF01965">
    <property type="entry name" value="DJ-1_PfpI"/>
    <property type="match status" value="1"/>
</dbReference>
<evidence type="ECO:0000259" key="3">
    <source>
        <dbReference type="Pfam" id="PF01965"/>
    </source>
</evidence>
<feature type="domain" description="DJ-1/PfpI" evidence="3">
    <location>
        <begin position="24"/>
        <end position="192"/>
    </location>
</feature>
<dbReference type="EMBL" id="JBCLYO010000001">
    <property type="protein sequence ID" value="KAL0096344.1"/>
    <property type="molecule type" value="Genomic_DNA"/>
</dbReference>
<evidence type="ECO:0000256" key="2">
    <source>
        <dbReference type="ARBA" id="ARBA00048082"/>
    </source>
</evidence>
<gene>
    <name evidence="4" type="ORF">J3Q64DRAFT_1707235</name>
</gene>
<dbReference type="InterPro" id="IPR050325">
    <property type="entry name" value="Prot/Nucl_acid_deglycase"/>
</dbReference>
<dbReference type="PANTHER" id="PTHR48094:SF12">
    <property type="entry name" value="PARKINSON DISEASE PROTEIN 7 HOMOLOG"/>
    <property type="match status" value="1"/>
</dbReference>
<dbReference type="InterPro" id="IPR002818">
    <property type="entry name" value="DJ-1/PfpI"/>
</dbReference>